<gene>
    <name evidence="1" type="primary">ABSGL_01760.1 scaffold 2115</name>
</gene>
<sequence length="112" mass="12340">MAQDPTTLFNILNTLCNTNNRVETNTDQINTLNRKMDDVMSVLLEMKAGSPSVEVNPQTASLAAPPVPQTDKQYRAKLKELLDTIWPPTLNDNSSEGRYAFFIQAAGVVSAK</sequence>
<dbReference type="AlphaFoldDB" id="A0A163J010"/>
<dbReference type="EMBL" id="LT550934">
    <property type="protein sequence ID" value="SAL96362.1"/>
    <property type="molecule type" value="Genomic_DNA"/>
</dbReference>
<dbReference type="InParanoid" id="A0A163J010"/>
<protein>
    <submittedName>
        <fullName evidence="1">Uncharacterized protein</fullName>
    </submittedName>
</protein>
<dbReference type="Proteomes" id="UP000078561">
    <property type="component" value="Unassembled WGS sequence"/>
</dbReference>
<keyword evidence="2" id="KW-1185">Reference proteome</keyword>
<name>A0A163J010_ABSGL</name>
<organism evidence="1">
    <name type="scientific">Absidia glauca</name>
    <name type="common">Pin mould</name>
    <dbReference type="NCBI Taxonomy" id="4829"/>
    <lineage>
        <taxon>Eukaryota</taxon>
        <taxon>Fungi</taxon>
        <taxon>Fungi incertae sedis</taxon>
        <taxon>Mucoromycota</taxon>
        <taxon>Mucoromycotina</taxon>
        <taxon>Mucoromycetes</taxon>
        <taxon>Mucorales</taxon>
        <taxon>Cunninghamellaceae</taxon>
        <taxon>Absidia</taxon>
    </lineage>
</organism>
<accession>A0A163J010</accession>
<reference evidence="1" key="1">
    <citation type="submission" date="2016-04" db="EMBL/GenBank/DDBJ databases">
        <authorList>
            <person name="Evans L.H."/>
            <person name="Alamgir A."/>
            <person name="Owens N."/>
            <person name="Weber N.D."/>
            <person name="Virtaneva K."/>
            <person name="Barbian K."/>
            <person name="Babar A."/>
            <person name="Rosenke K."/>
        </authorList>
    </citation>
    <scope>NUCLEOTIDE SEQUENCE [LARGE SCALE GENOMIC DNA]</scope>
    <source>
        <strain evidence="1">CBS 101.48</strain>
    </source>
</reference>
<proteinExistence type="predicted"/>
<evidence type="ECO:0000313" key="2">
    <source>
        <dbReference type="Proteomes" id="UP000078561"/>
    </source>
</evidence>
<evidence type="ECO:0000313" key="1">
    <source>
        <dbReference type="EMBL" id="SAL96362.1"/>
    </source>
</evidence>